<dbReference type="InterPro" id="IPR000620">
    <property type="entry name" value="EamA_dom"/>
</dbReference>
<feature type="non-terminal residue" evidence="8">
    <location>
        <position position="247"/>
    </location>
</feature>
<feature type="transmembrane region" description="Helical" evidence="6">
    <location>
        <begin position="148"/>
        <end position="172"/>
    </location>
</feature>
<evidence type="ECO:0000256" key="6">
    <source>
        <dbReference type="SAM" id="Phobius"/>
    </source>
</evidence>
<evidence type="ECO:0000259" key="7">
    <source>
        <dbReference type="Pfam" id="PF00892"/>
    </source>
</evidence>
<organism evidence="8 9">
    <name type="scientific">Porphyra umbilicalis</name>
    <name type="common">Purple laver</name>
    <name type="synonym">Red alga</name>
    <dbReference type="NCBI Taxonomy" id="2786"/>
    <lineage>
        <taxon>Eukaryota</taxon>
        <taxon>Rhodophyta</taxon>
        <taxon>Bangiophyceae</taxon>
        <taxon>Bangiales</taxon>
        <taxon>Bangiaceae</taxon>
        <taxon>Porphyra</taxon>
    </lineage>
</organism>
<feature type="domain" description="EamA" evidence="7">
    <location>
        <begin position="147"/>
        <end position="228"/>
    </location>
</feature>
<sequence>MFAGYAFQAVGLLTTSASRSGFLLYLNVKFVPLLAALLYRRRLTTGAWASAALAFAGTVVLAADGDAPVTVGDAWCVAAAAASAVFILRLEAAAAATLAADAPPAPAAALNAVSLVAVAAAAAVWALGVDGLTPAAVAAPFVTADAGTGAWTGVSPVAVGGVLYLGLVTTAFSNWLQTLAQRSVAAERAAVVYAMDPVYGVAFAAALLGERLTPQGALGAAMITAAAVANQRATPKYDRCDVAEGGG</sequence>
<evidence type="ECO:0000256" key="3">
    <source>
        <dbReference type="ARBA" id="ARBA00022692"/>
    </source>
</evidence>
<dbReference type="Pfam" id="PF00892">
    <property type="entry name" value="EamA"/>
    <property type="match status" value="1"/>
</dbReference>
<dbReference type="GO" id="GO:0005886">
    <property type="term" value="C:plasma membrane"/>
    <property type="evidence" value="ECO:0007669"/>
    <property type="project" value="UniProtKB-SubCell"/>
</dbReference>
<keyword evidence="5 6" id="KW-0472">Membrane</keyword>
<comment type="subcellular location">
    <subcellularLocation>
        <location evidence="1">Cell membrane</location>
        <topology evidence="1">Multi-pass membrane protein</topology>
    </subcellularLocation>
</comment>
<protein>
    <recommendedName>
        <fullName evidence="7">EamA domain-containing protein</fullName>
    </recommendedName>
</protein>
<feature type="transmembrane region" description="Helical" evidence="6">
    <location>
        <begin position="108"/>
        <end position="128"/>
    </location>
</feature>
<keyword evidence="3 6" id="KW-0812">Transmembrane</keyword>
<evidence type="ECO:0000313" key="9">
    <source>
        <dbReference type="Proteomes" id="UP000218209"/>
    </source>
</evidence>
<accession>A0A1X6P5K5</accession>
<dbReference type="EMBL" id="KV918880">
    <property type="protein sequence ID" value="OSX76118.1"/>
    <property type="molecule type" value="Genomic_DNA"/>
</dbReference>
<name>A0A1X6P5K5_PORUM</name>
<evidence type="ECO:0000256" key="1">
    <source>
        <dbReference type="ARBA" id="ARBA00004651"/>
    </source>
</evidence>
<dbReference type="InterPro" id="IPR051258">
    <property type="entry name" value="Diverse_Substrate_Transporter"/>
</dbReference>
<evidence type="ECO:0000313" key="8">
    <source>
        <dbReference type="EMBL" id="OSX76118.1"/>
    </source>
</evidence>
<dbReference type="OrthoDB" id="2017960at2759"/>
<dbReference type="PANTHER" id="PTHR42920">
    <property type="entry name" value="OS03G0707200 PROTEIN-RELATED"/>
    <property type="match status" value="1"/>
</dbReference>
<feature type="transmembrane region" description="Helical" evidence="6">
    <location>
        <begin position="46"/>
        <end position="63"/>
    </location>
</feature>
<feature type="transmembrane region" description="Helical" evidence="6">
    <location>
        <begin position="22"/>
        <end position="39"/>
    </location>
</feature>
<keyword evidence="2" id="KW-1003">Cell membrane</keyword>
<evidence type="ECO:0000256" key="5">
    <source>
        <dbReference type="ARBA" id="ARBA00023136"/>
    </source>
</evidence>
<dbReference type="Proteomes" id="UP000218209">
    <property type="component" value="Unassembled WGS sequence"/>
</dbReference>
<dbReference type="PANTHER" id="PTHR42920:SF5">
    <property type="entry name" value="EAMA DOMAIN-CONTAINING PROTEIN"/>
    <property type="match status" value="1"/>
</dbReference>
<dbReference type="AlphaFoldDB" id="A0A1X6P5K5"/>
<dbReference type="InterPro" id="IPR037185">
    <property type="entry name" value="EmrE-like"/>
</dbReference>
<reference evidence="8 9" key="1">
    <citation type="submission" date="2017-03" db="EMBL/GenBank/DDBJ databases">
        <title>WGS assembly of Porphyra umbilicalis.</title>
        <authorList>
            <person name="Brawley S.H."/>
            <person name="Blouin N.A."/>
            <person name="Ficko-Blean E."/>
            <person name="Wheeler G.L."/>
            <person name="Lohr M."/>
            <person name="Goodson H.V."/>
            <person name="Jenkins J.W."/>
            <person name="Blaby-Haas C.E."/>
            <person name="Helliwell K.E."/>
            <person name="Chan C."/>
            <person name="Marriage T."/>
            <person name="Bhattacharya D."/>
            <person name="Klein A.S."/>
            <person name="Badis Y."/>
            <person name="Brodie J."/>
            <person name="Cao Y."/>
            <person name="Collen J."/>
            <person name="Dittami S.M."/>
            <person name="Gachon C.M."/>
            <person name="Green B.R."/>
            <person name="Karpowicz S."/>
            <person name="Kim J.W."/>
            <person name="Kudahl U."/>
            <person name="Lin S."/>
            <person name="Michel G."/>
            <person name="Mittag M."/>
            <person name="Olson B.J."/>
            <person name="Pangilinan J."/>
            <person name="Peng Y."/>
            <person name="Qiu H."/>
            <person name="Shu S."/>
            <person name="Singer J.T."/>
            <person name="Smith A.G."/>
            <person name="Sprecher B.N."/>
            <person name="Wagner V."/>
            <person name="Wang W."/>
            <person name="Wang Z.-Y."/>
            <person name="Yan J."/>
            <person name="Yarish C."/>
            <person name="Zoeuner-Riek S."/>
            <person name="Zhuang Y."/>
            <person name="Zou Y."/>
            <person name="Lindquist E.A."/>
            <person name="Grimwood J."/>
            <person name="Barry K."/>
            <person name="Rokhsar D.S."/>
            <person name="Schmutz J."/>
            <person name="Stiller J.W."/>
            <person name="Grossman A.R."/>
            <person name="Prochnik S.E."/>
        </authorList>
    </citation>
    <scope>NUCLEOTIDE SEQUENCE [LARGE SCALE GENOMIC DNA]</scope>
    <source>
        <strain evidence="8">4086291</strain>
    </source>
</reference>
<keyword evidence="4 6" id="KW-1133">Transmembrane helix</keyword>
<dbReference type="SUPFAM" id="SSF103481">
    <property type="entry name" value="Multidrug resistance efflux transporter EmrE"/>
    <property type="match status" value="2"/>
</dbReference>
<evidence type="ECO:0000256" key="2">
    <source>
        <dbReference type="ARBA" id="ARBA00022475"/>
    </source>
</evidence>
<gene>
    <name evidence="8" type="ORF">BU14_0207s0036</name>
</gene>
<evidence type="ECO:0000256" key="4">
    <source>
        <dbReference type="ARBA" id="ARBA00022989"/>
    </source>
</evidence>
<keyword evidence="9" id="KW-1185">Reference proteome</keyword>
<proteinExistence type="predicted"/>